<evidence type="ECO:0000313" key="2">
    <source>
        <dbReference type="EMBL" id="NWB48301.1"/>
    </source>
</evidence>
<dbReference type="SMART" id="SM00858">
    <property type="entry name" value="SAF"/>
    <property type="match status" value="1"/>
</dbReference>
<accession>A0A7Y7WF68</accession>
<dbReference type="Pfam" id="PF08666">
    <property type="entry name" value="SAF"/>
    <property type="match status" value="1"/>
</dbReference>
<evidence type="ECO:0000259" key="1">
    <source>
        <dbReference type="SMART" id="SM00858"/>
    </source>
</evidence>
<dbReference type="InterPro" id="IPR031571">
    <property type="entry name" value="RcpC_dom"/>
</dbReference>
<dbReference type="RefSeq" id="WP_177144652.1">
    <property type="nucleotide sequence ID" value="NZ_JACAPU010000019.1"/>
</dbReference>
<proteinExistence type="predicted"/>
<sequence>MNSRVTMGLAALFLIAAIVVGYWGLRLSRQPAPAAPANAPVATSVDKTVGGAEDAIRQSVVVLAHDVPPFVPLTAADLTVERLRTAPAGSLSSLQQAVDRTPWRPLKAGTWLSDESFESGGPLARMIRPDERALAVAVDEVIGAGGQLTPGDYVDVLLFLRQDAGNPQQSAQVVVPAMRLLSVGDQLGLTNDGLPSAPSSATDVRLRQAPSPGNARTVVLAVPQVLLSRLMLATQVGTLRLAVRSADEHLLPRYWAGESAAASIESANHSLFQFNQLAMAGVPRGQATAAPGALSGAAKSRGIEVIRGNQVSQQTP</sequence>
<gene>
    <name evidence="2" type="primary">cpaB</name>
    <name evidence="2" type="ORF">HX829_17565</name>
</gene>
<dbReference type="NCBIfam" id="TIGR03177">
    <property type="entry name" value="pilus_cpaB"/>
    <property type="match status" value="1"/>
</dbReference>
<dbReference type="Pfam" id="PF16976">
    <property type="entry name" value="RcpC"/>
    <property type="match status" value="1"/>
</dbReference>
<reference evidence="2 3" key="1">
    <citation type="submission" date="2020-04" db="EMBL/GenBank/DDBJ databases">
        <title>Molecular characterization of pseudomonads from Agaricus bisporus reveal novel blotch 2 pathogens in Western Europe.</title>
        <authorList>
            <person name="Taparia T."/>
            <person name="Krijger M."/>
            <person name="Haynes E."/>
            <person name="Elpinstone J.G."/>
            <person name="Noble R."/>
            <person name="Van Der Wolf J."/>
        </authorList>
    </citation>
    <scope>NUCLEOTIDE SEQUENCE [LARGE SCALE GENOMIC DNA]</scope>
    <source>
        <strain evidence="2 3">F1001</strain>
    </source>
</reference>
<dbReference type="Proteomes" id="UP000582981">
    <property type="component" value="Unassembled WGS sequence"/>
</dbReference>
<dbReference type="InterPro" id="IPR017592">
    <property type="entry name" value="Pilus_assmbl_Flp-typ_CpaB"/>
</dbReference>
<name>A0A7Y7WF68_9PSED</name>
<dbReference type="AlphaFoldDB" id="A0A7Y7WF68"/>
<evidence type="ECO:0000313" key="3">
    <source>
        <dbReference type="Proteomes" id="UP000582981"/>
    </source>
</evidence>
<dbReference type="InterPro" id="IPR013974">
    <property type="entry name" value="SAF"/>
</dbReference>
<comment type="caution">
    <text evidence="2">The sequence shown here is derived from an EMBL/GenBank/DDBJ whole genome shotgun (WGS) entry which is preliminary data.</text>
</comment>
<dbReference type="CDD" id="cd11614">
    <property type="entry name" value="SAF_CpaB_FlgA_like"/>
    <property type="match status" value="1"/>
</dbReference>
<organism evidence="2 3">
    <name type="scientific">Pseudomonas gingeri</name>
    <dbReference type="NCBI Taxonomy" id="117681"/>
    <lineage>
        <taxon>Bacteria</taxon>
        <taxon>Pseudomonadati</taxon>
        <taxon>Pseudomonadota</taxon>
        <taxon>Gammaproteobacteria</taxon>
        <taxon>Pseudomonadales</taxon>
        <taxon>Pseudomonadaceae</taxon>
        <taxon>Pseudomonas</taxon>
    </lineage>
</organism>
<dbReference type="EMBL" id="JACAPU010000019">
    <property type="protein sequence ID" value="NWB48301.1"/>
    <property type="molecule type" value="Genomic_DNA"/>
</dbReference>
<protein>
    <submittedName>
        <fullName evidence="2">Flp pilus assembly protein CpaB</fullName>
    </submittedName>
</protein>
<feature type="domain" description="SAF" evidence="1">
    <location>
        <begin position="58"/>
        <end position="118"/>
    </location>
</feature>